<comment type="caution">
    <text evidence="2">The sequence shown here is derived from an EMBL/GenBank/DDBJ whole genome shotgun (WGS) entry which is preliminary data.</text>
</comment>
<dbReference type="Proteomes" id="UP001527882">
    <property type="component" value="Unassembled WGS sequence"/>
</dbReference>
<dbReference type="RefSeq" id="WP_269885691.1">
    <property type="nucleotide sequence ID" value="NZ_JAQAGZ010000032.1"/>
</dbReference>
<evidence type="ECO:0000259" key="1">
    <source>
        <dbReference type="Pfam" id="PF17390"/>
    </source>
</evidence>
<accession>A0ABT4QJZ6</accession>
<dbReference type="PANTHER" id="PTHR34987:SF4">
    <property type="entry name" value="ALPHA-L-RHAMNOSIDASE C-TERMINAL DOMAIN-CONTAINING PROTEIN"/>
    <property type="match status" value="1"/>
</dbReference>
<protein>
    <recommendedName>
        <fullName evidence="1">Alpha-L-rhamnosidase C-terminal domain-containing protein</fullName>
    </recommendedName>
</protein>
<keyword evidence="3" id="KW-1185">Reference proteome</keyword>
<name>A0ABT4QJZ6_9BACL</name>
<evidence type="ECO:0000313" key="3">
    <source>
        <dbReference type="Proteomes" id="UP001527882"/>
    </source>
</evidence>
<dbReference type="InterPro" id="IPR012341">
    <property type="entry name" value="6hp_glycosidase-like_sf"/>
</dbReference>
<dbReference type="Gene3D" id="1.50.10.10">
    <property type="match status" value="1"/>
</dbReference>
<evidence type="ECO:0000313" key="2">
    <source>
        <dbReference type="EMBL" id="MCZ8517160.1"/>
    </source>
</evidence>
<dbReference type="Gene3D" id="2.60.420.10">
    <property type="entry name" value="Maltose phosphorylase, domain 3"/>
    <property type="match status" value="1"/>
</dbReference>
<reference evidence="2 3" key="1">
    <citation type="submission" date="2022-12" db="EMBL/GenBank/DDBJ databases">
        <title>Draft genome sequence of Paenibacillus sp. dW9.</title>
        <authorList>
            <person name="Choi E.-W."/>
            <person name="Kim D.-U."/>
        </authorList>
    </citation>
    <scope>NUCLEOTIDE SEQUENCE [LARGE SCALE GENOMIC DNA]</scope>
    <source>
        <strain evidence="3">dW9</strain>
    </source>
</reference>
<gene>
    <name evidence="2" type="ORF">O9H85_33380</name>
</gene>
<feature type="domain" description="Alpha-L-rhamnosidase C-terminal" evidence="1">
    <location>
        <begin position="41"/>
        <end position="93"/>
    </location>
</feature>
<sequence length="102" mass="11277">MVKEGATTCFEAWGKDQKWNTSLCHPWASSPIPILIEHIAGLRPLEPGWKSIQVRPYTGPEVPPYALKLRVASGEIRVRYGGSRLEVNGPEGVPIRIMPSEA</sequence>
<dbReference type="Pfam" id="PF17390">
    <property type="entry name" value="Bac_rhamnosid_C"/>
    <property type="match status" value="1"/>
</dbReference>
<proteinExistence type="predicted"/>
<organism evidence="2 3">
    <name type="scientific">Paenibacillus gyeongsangnamensis</name>
    <dbReference type="NCBI Taxonomy" id="3388067"/>
    <lineage>
        <taxon>Bacteria</taxon>
        <taxon>Bacillati</taxon>
        <taxon>Bacillota</taxon>
        <taxon>Bacilli</taxon>
        <taxon>Bacillales</taxon>
        <taxon>Paenibacillaceae</taxon>
        <taxon>Paenibacillus</taxon>
    </lineage>
</organism>
<dbReference type="PANTHER" id="PTHR34987">
    <property type="entry name" value="C, PUTATIVE (AFU_ORTHOLOGUE AFUA_3G02880)-RELATED"/>
    <property type="match status" value="1"/>
</dbReference>
<dbReference type="SUPFAM" id="SSF48208">
    <property type="entry name" value="Six-hairpin glycosidases"/>
    <property type="match status" value="1"/>
</dbReference>
<dbReference type="InterPro" id="IPR035398">
    <property type="entry name" value="Bac_rhamnosid_C"/>
</dbReference>
<dbReference type="InterPro" id="IPR008928">
    <property type="entry name" value="6-hairpin_glycosidase_sf"/>
</dbReference>
<dbReference type="EMBL" id="JAQAGZ010000032">
    <property type="protein sequence ID" value="MCZ8517160.1"/>
    <property type="molecule type" value="Genomic_DNA"/>
</dbReference>